<dbReference type="AlphaFoldDB" id="A0A377Z9T0"/>
<organism evidence="3 4">
    <name type="scientific">Klebsiella pneumoniae subsp. ozaenae</name>
    <dbReference type="NCBI Taxonomy" id="574"/>
    <lineage>
        <taxon>Bacteria</taxon>
        <taxon>Pseudomonadati</taxon>
        <taxon>Pseudomonadota</taxon>
        <taxon>Gammaproteobacteria</taxon>
        <taxon>Enterobacterales</taxon>
        <taxon>Enterobacteriaceae</taxon>
        <taxon>Klebsiella/Raoultella group</taxon>
        <taxon>Klebsiella</taxon>
        <taxon>Klebsiella pneumoniae complex</taxon>
    </lineage>
</organism>
<keyword evidence="4" id="KW-1185">Reference proteome</keyword>
<dbReference type="InterPro" id="IPR006076">
    <property type="entry name" value="FAD-dep_OxRdtase"/>
</dbReference>
<dbReference type="GO" id="GO:0016491">
    <property type="term" value="F:oxidoreductase activity"/>
    <property type="evidence" value="ECO:0007669"/>
    <property type="project" value="UniProtKB-KW"/>
</dbReference>
<proteinExistence type="predicted"/>
<dbReference type="GO" id="GO:0008168">
    <property type="term" value="F:methyltransferase activity"/>
    <property type="evidence" value="ECO:0007669"/>
    <property type="project" value="UniProtKB-KW"/>
</dbReference>
<protein>
    <submittedName>
        <fullName evidence="3">5-methylaminomethyl-2-thiouridine methyltransferase</fullName>
    </submittedName>
</protein>
<evidence type="ECO:0000256" key="1">
    <source>
        <dbReference type="ARBA" id="ARBA00023002"/>
    </source>
</evidence>
<reference evidence="3 4" key="1">
    <citation type="submission" date="2018-06" db="EMBL/GenBank/DDBJ databases">
        <authorList>
            <consortium name="Pathogen Informatics"/>
            <person name="Doyle S."/>
        </authorList>
    </citation>
    <scope>NUCLEOTIDE SEQUENCE [LARGE SCALE GENOMIC DNA]</scope>
    <source>
        <strain evidence="3 4">NCTC5050</strain>
    </source>
</reference>
<evidence type="ECO:0000313" key="4">
    <source>
        <dbReference type="Proteomes" id="UP000255382"/>
    </source>
</evidence>
<dbReference type="EMBL" id="UGLZ01000004">
    <property type="protein sequence ID" value="STU64505.1"/>
    <property type="molecule type" value="Genomic_DNA"/>
</dbReference>
<keyword evidence="3" id="KW-0808">Transferase</keyword>
<keyword evidence="1" id="KW-0560">Oxidoreductase</keyword>
<feature type="domain" description="FAD dependent oxidoreductase" evidence="2">
    <location>
        <begin position="7"/>
        <end position="78"/>
    </location>
</feature>
<evidence type="ECO:0000313" key="3">
    <source>
        <dbReference type="EMBL" id="STU64505.1"/>
    </source>
</evidence>
<gene>
    <name evidence="3" type="primary">mnmC_1</name>
    <name evidence="3" type="ORF">NCTC5050_01413</name>
</gene>
<dbReference type="Gene3D" id="3.50.50.60">
    <property type="entry name" value="FAD/NAD(P)-binding domain"/>
    <property type="match status" value="1"/>
</dbReference>
<dbReference type="Pfam" id="PF01266">
    <property type="entry name" value="DAO"/>
    <property type="match status" value="1"/>
</dbReference>
<accession>A0A377Z9T0</accession>
<name>A0A377Z9T0_KLEPO</name>
<dbReference type="Proteomes" id="UP000255382">
    <property type="component" value="Unassembled WGS sequence"/>
</dbReference>
<evidence type="ECO:0000259" key="2">
    <source>
        <dbReference type="Pfam" id="PF01266"/>
    </source>
</evidence>
<dbReference type="GO" id="GO:0032259">
    <property type="term" value="P:methylation"/>
    <property type="evidence" value="ECO:0007669"/>
    <property type="project" value="UniProtKB-KW"/>
</dbReference>
<keyword evidence="3" id="KW-0489">Methyltransferase</keyword>
<sequence length="112" mass="11946">MDISANDARCGVRCATRDHLPMVGNVPDYAATLTQYASLHEQPDIADSAPVCRNLFMLGALGSRGLCTAPLSAELLAAQMSAEPLPLDSDTLAALNPNRLWVRKLLKGKAVK</sequence>
<dbReference type="InterPro" id="IPR036188">
    <property type="entry name" value="FAD/NAD-bd_sf"/>
</dbReference>